<name>A0AAD5RYX9_9PEZI</name>
<evidence type="ECO:0000256" key="1">
    <source>
        <dbReference type="SAM" id="SignalP"/>
    </source>
</evidence>
<dbReference type="AlphaFoldDB" id="A0AAD5RYX9"/>
<sequence>MQFSKIILTAFAALAAAAPATTQETRVEKRSLLGANELGLLNGLNFGIDNFAYISEINGFNFDFFDQQLFSLFQRGFDVNVFNPLFNAQQFDFNNIVLLLQLQMLTHISSLGLFDQFNVAGVNLVPSLNLGVLSGLGGFDFASLFDQTVITQVQTITSSSSLFGGIGGFKKE</sequence>
<keyword evidence="3" id="KW-1185">Reference proteome</keyword>
<feature type="chain" id="PRO_5041953214" evidence="1">
    <location>
        <begin position="23"/>
        <end position="172"/>
    </location>
</feature>
<accession>A0AAD5RYX9</accession>
<evidence type="ECO:0000313" key="2">
    <source>
        <dbReference type="EMBL" id="KAJ2907385.1"/>
    </source>
</evidence>
<dbReference type="EMBL" id="JAKWBI020000001">
    <property type="protein sequence ID" value="KAJ2907385.1"/>
    <property type="molecule type" value="Genomic_DNA"/>
</dbReference>
<gene>
    <name evidence="2" type="ORF">MKZ38_003242</name>
</gene>
<protein>
    <submittedName>
        <fullName evidence="2">Uncharacterized protein</fullName>
    </submittedName>
</protein>
<feature type="signal peptide" evidence="1">
    <location>
        <begin position="1"/>
        <end position="22"/>
    </location>
</feature>
<keyword evidence="1" id="KW-0732">Signal</keyword>
<dbReference type="Proteomes" id="UP001201980">
    <property type="component" value="Unassembled WGS sequence"/>
</dbReference>
<reference evidence="2" key="1">
    <citation type="submission" date="2022-07" db="EMBL/GenBank/DDBJ databases">
        <title>Draft genome sequence of Zalerion maritima ATCC 34329, a (micro)plastics degrading marine fungus.</title>
        <authorList>
            <person name="Paco A."/>
            <person name="Goncalves M.F.M."/>
            <person name="Rocha-Santos T.A.P."/>
            <person name="Alves A."/>
        </authorList>
    </citation>
    <scope>NUCLEOTIDE SEQUENCE</scope>
    <source>
        <strain evidence="2">ATCC 34329</strain>
    </source>
</reference>
<comment type="caution">
    <text evidence="2">The sequence shown here is derived from an EMBL/GenBank/DDBJ whole genome shotgun (WGS) entry which is preliminary data.</text>
</comment>
<evidence type="ECO:0000313" key="3">
    <source>
        <dbReference type="Proteomes" id="UP001201980"/>
    </source>
</evidence>
<organism evidence="2 3">
    <name type="scientific">Zalerion maritima</name>
    <dbReference type="NCBI Taxonomy" id="339359"/>
    <lineage>
        <taxon>Eukaryota</taxon>
        <taxon>Fungi</taxon>
        <taxon>Dikarya</taxon>
        <taxon>Ascomycota</taxon>
        <taxon>Pezizomycotina</taxon>
        <taxon>Sordariomycetes</taxon>
        <taxon>Lulworthiomycetidae</taxon>
        <taxon>Lulworthiales</taxon>
        <taxon>Lulworthiaceae</taxon>
        <taxon>Zalerion</taxon>
    </lineage>
</organism>
<proteinExistence type="predicted"/>